<sequence>MKWLILALGIVTEVSSVTCMKLSEGFSRWIPSVLTFVFMGISLAVFIFALKRFNLSFAYAIWAGLGILFVAVIG</sequence>
<reference evidence="8" key="1">
    <citation type="journal article" date="2014" name="Front. Microbiol.">
        <title>High frequency of phylogenetically diverse reductive dehalogenase-homologous genes in deep subseafloor sedimentary metagenomes.</title>
        <authorList>
            <person name="Kawai M."/>
            <person name="Futagami T."/>
            <person name="Toyoda A."/>
            <person name="Takaki Y."/>
            <person name="Nishi S."/>
            <person name="Hori S."/>
            <person name="Arai W."/>
            <person name="Tsubouchi T."/>
            <person name="Morono Y."/>
            <person name="Uchiyama I."/>
            <person name="Ito T."/>
            <person name="Fujiyama A."/>
            <person name="Inagaki F."/>
            <person name="Takami H."/>
        </authorList>
    </citation>
    <scope>NUCLEOTIDE SEQUENCE</scope>
    <source>
        <strain evidence="8">Expedition CK06-06</strain>
    </source>
</reference>
<comment type="subcellular location">
    <subcellularLocation>
        <location evidence="1">Cell membrane</location>
        <topology evidence="1">Multi-pass membrane protein</topology>
    </subcellularLocation>
</comment>
<keyword evidence="3" id="KW-1003">Cell membrane</keyword>
<evidence type="ECO:0000256" key="6">
    <source>
        <dbReference type="ARBA" id="ARBA00023136"/>
    </source>
</evidence>
<comment type="caution">
    <text evidence="8">The sequence shown here is derived from an EMBL/GenBank/DDBJ whole genome shotgun (WGS) entry which is preliminary data.</text>
</comment>
<dbReference type="InterPro" id="IPR000390">
    <property type="entry name" value="Small_drug/metabolite_transptr"/>
</dbReference>
<evidence type="ECO:0000256" key="2">
    <source>
        <dbReference type="ARBA" id="ARBA00022448"/>
    </source>
</evidence>
<dbReference type="Gene3D" id="1.10.3730.20">
    <property type="match status" value="1"/>
</dbReference>
<evidence type="ECO:0000256" key="3">
    <source>
        <dbReference type="ARBA" id="ARBA00022475"/>
    </source>
</evidence>
<evidence type="ECO:0000256" key="5">
    <source>
        <dbReference type="ARBA" id="ARBA00022989"/>
    </source>
</evidence>
<keyword evidence="5 7" id="KW-1133">Transmembrane helix</keyword>
<dbReference type="EMBL" id="BARU01026887">
    <property type="protein sequence ID" value="GAH67993.1"/>
    <property type="molecule type" value="Genomic_DNA"/>
</dbReference>
<evidence type="ECO:0000256" key="1">
    <source>
        <dbReference type="ARBA" id="ARBA00004651"/>
    </source>
</evidence>
<dbReference type="Pfam" id="PF00893">
    <property type="entry name" value="Multi_Drug_Res"/>
    <property type="match status" value="1"/>
</dbReference>
<keyword evidence="6 7" id="KW-0472">Membrane</keyword>
<accession>X1JE28</accession>
<dbReference type="InterPro" id="IPR045324">
    <property type="entry name" value="Small_multidrug_res"/>
</dbReference>
<dbReference type="PANTHER" id="PTHR30561:SF1">
    <property type="entry name" value="MULTIDRUG TRANSPORTER EMRE"/>
    <property type="match status" value="1"/>
</dbReference>
<dbReference type="GO" id="GO:0022857">
    <property type="term" value="F:transmembrane transporter activity"/>
    <property type="evidence" value="ECO:0007669"/>
    <property type="project" value="InterPro"/>
</dbReference>
<keyword evidence="2" id="KW-0813">Transport</keyword>
<dbReference type="GO" id="GO:0005886">
    <property type="term" value="C:plasma membrane"/>
    <property type="evidence" value="ECO:0007669"/>
    <property type="project" value="UniProtKB-SubCell"/>
</dbReference>
<name>X1JE28_9ZZZZ</name>
<feature type="transmembrane region" description="Helical" evidence="7">
    <location>
        <begin position="57"/>
        <end position="73"/>
    </location>
</feature>
<feature type="non-terminal residue" evidence="8">
    <location>
        <position position="74"/>
    </location>
</feature>
<protein>
    <recommendedName>
        <fullName evidence="9">QacE family quaternary ammonium compound efflux SMR transporter</fullName>
    </recommendedName>
</protein>
<evidence type="ECO:0008006" key="9">
    <source>
        <dbReference type="Google" id="ProtNLM"/>
    </source>
</evidence>
<evidence type="ECO:0000256" key="4">
    <source>
        <dbReference type="ARBA" id="ARBA00022692"/>
    </source>
</evidence>
<dbReference type="SUPFAM" id="SSF103481">
    <property type="entry name" value="Multidrug resistance efflux transporter EmrE"/>
    <property type="match status" value="1"/>
</dbReference>
<organism evidence="8">
    <name type="scientific">marine sediment metagenome</name>
    <dbReference type="NCBI Taxonomy" id="412755"/>
    <lineage>
        <taxon>unclassified sequences</taxon>
        <taxon>metagenomes</taxon>
        <taxon>ecological metagenomes</taxon>
    </lineage>
</organism>
<dbReference type="InterPro" id="IPR037185">
    <property type="entry name" value="EmrE-like"/>
</dbReference>
<gene>
    <name evidence="8" type="ORF">S03H2_43143</name>
</gene>
<dbReference type="AlphaFoldDB" id="X1JE28"/>
<keyword evidence="4 7" id="KW-0812">Transmembrane</keyword>
<evidence type="ECO:0000313" key="8">
    <source>
        <dbReference type="EMBL" id="GAH67993.1"/>
    </source>
</evidence>
<proteinExistence type="predicted"/>
<feature type="transmembrane region" description="Helical" evidence="7">
    <location>
        <begin position="26"/>
        <end position="50"/>
    </location>
</feature>
<dbReference type="PANTHER" id="PTHR30561">
    <property type="entry name" value="SMR FAMILY PROTON-DEPENDENT DRUG EFFLUX TRANSPORTER SUGE"/>
    <property type="match status" value="1"/>
</dbReference>
<evidence type="ECO:0000256" key="7">
    <source>
        <dbReference type="SAM" id="Phobius"/>
    </source>
</evidence>